<evidence type="ECO:0000313" key="9">
    <source>
        <dbReference type="Proteomes" id="UP000266441"/>
    </source>
</evidence>
<dbReference type="PANTHER" id="PTHR45953:SF1">
    <property type="entry name" value="IDURONATE 2-SULFATASE"/>
    <property type="match status" value="1"/>
</dbReference>
<dbReference type="InterPro" id="IPR000917">
    <property type="entry name" value="Sulfatase_N"/>
</dbReference>
<evidence type="ECO:0000256" key="1">
    <source>
        <dbReference type="ARBA" id="ARBA00001913"/>
    </source>
</evidence>
<dbReference type="SUPFAM" id="SSF53649">
    <property type="entry name" value="Alkaline phosphatase-like"/>
    <property type="match status" value="1"/>
</dbReference>
<comment type="similarity">
    <text evidence="2">Belongs to the sulfatase family.</text>
</comment>
<protein>
    <submittedName>
        <fullName evidence="8">DUF4976 domain-containing protein</fullName>
    </submittedName>
</protein>
<evidence type="ECO:0000256" key="5">
    <source>
        <dbReference type="ARBA" id="ARBA00022801"/>
    </source>
</evidence>
<dbReference type="CDD" id="cd16030">
    <property type="entry name" value="iduronate-2-sulfatase"/>
    <property type="match status" value="1"/>
</dbReference>
<dbReference type="InterPro" id="IPR035874">
    <property type="entry name" value="IDS"/>
</dbReference>
<sequence length="512" mass="58252">MVNKFQIMEFFRRLKYAVGIVFLASINFACDPAEGNRKLTKPNVLFIAIDDLRTQLGCYGESSVISPNINRLAESGLVFNRAYCQMASCGPSRASLLSGRRPDVTRIFDNRPVLREMLPDIVTLPQQFKNYGYHTQSFGKVFHGIFKGEIREDSLSWTLPAWRPMAIQYFTDNGIEVIKERHSEYIKKAGNVWDAMAERRLKGLPWEAPDLPDNEFVDGKIAEKAVETLNQVKGKPFFLAVGFTKPHLPFVAPKKYYDLYKGKDIKPITGEQLPTRAPWQSHNSDSKELRGYSSMPQHGALSLEEAYELTLAYNACVSFVDAQIGKILDELQRLNLHKNTMVVLWGDHGYHLGHLGLWCKNTNFETAVRVPLIISYPHSSFSGKRTNVIVELLDLMPTLCEFAGLPVPDGTQGKSLLPLLNDPGKEWDKTAVSQHTRILPGEKPLLYMGYSLRTDQFRYTEWIPDDTAKETEFELYDLRNSKVETENVALIEKYNSVKKQHAKMLHEILGNE</sequence>
<dbReference type="PANTHER" id="PTHR45953">
    <property type="entry name" value="IDURONATE 2-SULFATASE"/>
    <property type="match status" value="1"/>
</dbReference>
<feature type="domain" description="Sulfatase N-terminal" evidence="7">
    <location>
        <begin position="42"/>
        <end position="404"/>
    </location>
</feature>
<evidence type="ECO:0000259" key="7">
    <source>
        <dbReference type="Pfam" id="PF00884"/>
    </source>
</evidence>
<dbReference type="EMBL" id="QWET01000027">
    <property type="protein sequence ID" value="RIH63056.1"/>
    <property type="molecule type" value="Genomic_DNA"/>
</dbReference>
<name>A0A399CUW1_9BACT</name>
<dbReference type="InterPro" id="IPR017850">
    <property type="entry name" value="Alkaline_phosphatase_core_sf"/>
</dbReference>
<dbReference type="Proteomes" id="UP000266441">
    <property type="component" value="Unassembled WGS sequence"/>
</dbReference>
<dbReference type="GO" id="GO:0046872">
    <property type="term" value="F:metal ion binding"/>
    <property type="evidence" value="ECO:0007669"/>
    <property type="project" value="UniProtKB-KW"/>
</dbReference>
<keyword evidence="5" id="KW-0378">Hydrolase</keyword>
<evidence type="ECO:0000256" key="6">
    <source>
        <dbReference type="ARBA" id="ARBA00022837"/>
    </source>
</evidence>
<keyword evidence="4" id="KW-0732">Signal</keyword>
<comment type="caution">
    <text evidence="8">The sequence shown here is derived from an EMBL/GenBank/DDBJ whole genome shotgun (WGS) entry which is preliminary data.</text>
</comment>
<dbReference type="GO" id="GO:0005737">
    <property type="term" value="C:cytoplasm"/>
    <property type="evidence" value="ECO:0007669"/>
    <property type="project" value="TreeGrafter"/>
</dbReference>
<evidence type="ECO:0000256" key="4">
    <source>
        <dbReference type="ARBA" id="ARBA00022729"/>
    </source>
</evidence>
<keyword evidence="9" id="KW-1185">Reference proteome</keyword>
<dbReference type="AlphaFoldDB" id="A0A399CUW1"/>
<dbReference type="Pfam" id="PF00884">
    <property type="entry name" value="Sulfatase"/>
    <property type="match status" value="1"/>
</dbReference>
<dbReference type="GO" id="GO:0004423">
    <property type="term" value="F:iduronate-2-sulfatase activity"/>
    <property type="evidence" value="ECO:0007669"/>
    <property type="project" value="InterPro"/>
</dbReference>
<comment type="cofactor">
    <cofactor evidence="1">
        <name>Ca(2+)</name>
        <dbReference type="ChEBI" id="CHEBI:29108"/>
    </cofactor>
</comment>
<proteinExistence type="inferred from homology"/>
<dbReference type="Gene3D" id="3.40.720.10">
    <property type="entry name" value="Alkaline Phosphatase, subunit A"/>
    <property type="match status" value="1"/>
</dbReference>
<gene>
    <name evidence="8" type="ORF">D1164_21745</name>
</gene>
<reference evidence="8 9" key="1">
    <citation type="journal article" date="2015" name="Int. J. Syst. Evol. Microbiol.">
        <title>Mariniphaga sediminis sp. nov., isolated from coastal sediment.</title>
        <authorList>
            <person name="Wang F.Q."/>
            <person name="Shen Q.Y."/>
            <person name="Chen G.J."/>
            <person name="Du Z.J."/>
        </authorList>
    </citation>
    <scope>NUCLEOTIDE SEQUENCE [LARGE SCALE GENOMIC DNA]</scope>
    <source>
        <strain evidence="8 9">SY21</strain>
    </source>
</reference>
<accession>A0A399CUW1</accession>
<keyword evidence="6" id="KW-0106">Calcium</keyword>
<evidence type="ECO:0000256" key="3">
    <source>
        <dbReference type="ARBA" id="ARBA00022723"/>
    </source>
</evidence>
<evidence type="ECO:0000256" key="2">
    <source>
        <dbReference type="ARBA" id="ARBA00008779"/>
    </source>
</evidence>
<organism evidence="8 9">
    <name type="scientific">Mariniphaga sediminis</name>
    <dbReference type="NCBI Taxonomy" id="1628158"/>
    <lineage>
        <taxon>Bacteria</taxon>
        <taxon>Pseudomonadati</taxon>
        <taxon>Bacteroidota</taxon>
        <taxon>Bacteroidia</taxon>
        <taxon>Marinilabiliales</taxon>
        <taxon>Prolixibacteraceae</taxon>
        <taxon>Mariniphaga</taxon>
    </lineage>
</organism>
<keyword evidence="3" id="KW-0479">Metal-binding</keyword>
<evidence type="ECO:0000313" key="8">
    <source>
        <dbReference type="EMBL" id="RIH63056.1"/>
    </source>
</evidence>
<dbReference type="OrthoDB" id="9763552at2"/>